<evidence type="ECO:0000313" key="2">
    <source>
        <dbReference type="EMBL" id="CUQ65702.1"/>
    </source>
</evidence>
<dbReference type="Proteomes" id="UP000066284">
    <property type="component" value="Chromosome 1"/>
</dbReference>
<accession>A0A0S4KTH0</accession>
<dbReference type="KEGG" id="nio:NITINOP_0727"/>
<gene>
    <name evidence="2" type="ORF">NITINOP_0727</name>
</gene>
<evidence type="ECO:0008006" key="4">
    <source>
        <dbReference type="Google" id="ProtNLM"/>
    </source>
</evidence>
<evidence type="ECO:0000313" key="3">
    <source>
        <dbReference type="Proteomes" id="UP000066284"/>
    </source>
</evidence>
<dbReference type="STRING" id="1715989.NITINOP_0727"/>
<dbReference type="RefSeq" id="WP_062483253.1">
    <property type="nucleotide sequence ID" value="NZ_LN885086.1"/>
</dbReference>
<dbReference type="AlphaFoldDB" id="A0A0S4KTH0"/>
<feature type="region of interest" description="Disordered" evidence="1">
    <location>
        <begin position="177"/>
        <end position="204"/>
    </location>
</feature>
<name>A0A0S4KTH0_9BACT</name>
<reference evidence="3" key="1">
    <citation type="submission" date="2015-09" db="EMBL/GenBank/DDBJ databases">
        <authorList>
            <person name="Daims H."/>
        </authorList>
    </citation>
    <scope>NUCLEOTIDE SEQUENCE [LARGE SCALE GENOMIC DNA]</scope>
</reference>
<protein>
    <recommendedName>
        <fullName evidence="4">DUF4412 domain-containing protein</fullName>
    </recommendedName>
</protein>
<evidence type="ECO:0000256" key="1">
    <source>
        <dbReference type="SAM" id="MobiDB-lite"/>
    </source>
</evidence>
<dbReference type="OrthoDB" id="9790106at2"/>
<organism evidence="2 3">
    <name type="scientific">Candidatus Nitrospira inopinata</name>
    <dbReference type="NCBI Taxonomy" id="1715989"/>
    <lineage>
        <taxon>Bacteria</taxon>
        <taxon>Pseudomonadati</taxon>
        <taxon>Nitrospirota</taxon>
        <taxon>Nitrospiria</taxon>
        <taxon>Nitrospirales</taxon>
        <taxon>Nitrospiraceae</taxon>
        <taxon>Nitrospira</taxon>
    </lineage>
</organism>
<proteinExistence type="predicted"/>
<dbReference type="EMBL" id="LN885086">
    <property type="protein sequence ID" value="CUQ65702.1"/>
    <property type="molecule type" value="Genomic_DNA"/>
</dbReference>
<keyword evidence="3" id="KW-1185">Reference proteome</keyword>
<sequence>MRLVRIFVGLVSIACGALTDEVAALDFSADRIVKNGTSVVTAHVNAKADRWRFEFSYPQGGASVIIVRMDRRSSWLIFSKRRLYLEVPIASDHKLVVSETMEGEISREFVGDETLQGHPTELFEVTVKEDGTVRQYYRWVTKAQRFPLKTVSKQGQWSEEFRRVVFTEQSPYLFELPQRLDPAVPRESMQAPSSGGQHSEEEQQ</sequence>